<reference evidence="6 7" key="1">
    <citation type="submission" date="2021-05" db="EMBL/GenBank/DDBJ databases">
        <title>Genome Assembly of Synthetic Allotetraploid Brassica napus Reveals Homoeologous Exchanges between Subgenomes.</title>
        <authorList>
            <person name="Davis J.T."/>
        </authorList>
    </citation>
    <scope>NUCLEOTIDE SEQUENCE [LARGE SCALE GENOMIC DNA]</scope>
    <source>
        <strain evidence="7">cv. Da-Ae</strain>
        <tissue evidence="6">Seedling</tissue>
    </source>
</reference>
<evidence type="ECO:0000313" key="6">
    <source>
        <dbReference type="EMBL" id="KAH0930471.1"/>
    </source>
</evidence>
<organism evidence="6 7">
    <name type="scientific">Brassica napus</name>
    <name type="common">Rape</name>
    <dbReference type="NCBI Taxonomy" id="3708"/>
    <lineage>
        <taxon>Eukaryota</taxon>
        <taxon>Viridiplantae</taxon>
        <taxon>Streptophyta</taxon>
        <taxon>Embryophyta</taxon>
        <taxon>Tracheophyta</taxon>
        <taxon>Spermatophyta</taxon>
        <taxon>Magnoliopsida</taxon>
        <taxon>eudicotyledons</taxon>
        <taxon>Gunneridae</taxon>
        <taxon>Pentapetalae</taxon>
        <taxon>rosids</taxon>
        <taxon>malvids</taxon>
        <taxon>Brassicales</taxon>
        <taxon>Brassicaceae</taxon>
        <taxon>Brassiceae</taxon>
        <taxon>Brassica</taxon>
    </lineage>
</organism>
<proteinExistence type="inferred from homology"/>
<accession>A0ABQ8DPT7</accession>
<evidence type="ECO:0000259" key="5">
    <source>
        <dbReference type="SMART" id="SM00645"/>
    </source>
</evidence>
<dbReference type="Gene3D" id="3.90.70.10">
    <property type="entry name" value="Cysteine proteinases"/>
    <property type="match status" value="1"/>
</dbReference>
<dbReference type="InterPro" id="IPR013128">
    <property type="entry name" value="Peptidase_C1A"/>
</dbReference>
<feature type="non-terminal residue" evidence="6">
    <location>
        <position position="1"/>
    </location>
</feature>
<dbReference type="Pfam" id="PF00112">
    <property type="entry name" value="Peptidase_C1"/>
    <property type="match status" value="1"/>
</dbReference>
<keyword evidence="3" id="KW-0378">Hydrolase</keyword>
<evidence type="ECO:0000313" key="7">
    <source>
        <dbReference type="Proteomes" id="UP000824890"/>
    </source>
</evidence>
<comment type="caution">
    <text evidence="6">The sequence shown here is derived from an EMBL/GenBank/DDBJ whole genome shotgun (WGS) entry which is preliminary data.</text>
</comment>
<name>A0ABQ8DPT7_BRANA</name>
<dbReference type="SMART" id="SM00645">
    <property type="entry name" value="Pept_C1"/>
    <property type="match status" value="1"/>
</dbReference>
<evidence type="ECO:0000256" key="3">
    <source>
        <dbReference type="ARBA" id="ARBA00022801"/>
    </source>
</evidence>
<keyword evidence="4" id="KW-0788">Thiol protease</keyword>
<protein>
    <recommendedName>
        <fullName evidence="5">Peptidase C1A papain C-terminal domain-containing protein</fullName>
    </recommendedName>
</protein>
<dbReference type="InterPro" id="IPR000668">
    <property type="entry name" value="Peptidase_C1A_C"/>
</dbReference>
<keyword evidence="2" id="KW-0645">Protease</keyword>
<dbReference type="SUPFAM" id="SSF54001">
    <property type="entry name" value="Cysteine proteinases"/>
    <property type="match status" value="1"/>
</dbReference>
<comment type="similarity">
    <text evidence="1">Belongs to the peptidase C1 family.</text>
</comment>
<feature type="domain" description="Peptidase C1A papain C-terminal" evidence="5">
    <location>
        <begin position="104"/>
        <end position="322"/>
    </location>
</feature>
<sequence>SKCAQFKEDKTMEEAGESSEPQLANVLVDIPNKHLHVLNEIIKLVDPDLQPLVADVLHIVPKEILLDMIRFTPESEIRIIECLSKENGSTKRVRYASWMKRQLIPEFLKGLKWKDLMGAVVDQKEHDVCWAIVVAELIRALRQIDGRDADVNIRYSAQELIDFVDPEQRRVERKKEHYCYPLNLTKGFEYVMKNGIQREEDRPFSGCPRDVPDHTPSSQLGYIKDFVRLKTIDEVLIQLKKHPIGAALAIFQPEYKNIGKKIYRGPVSQDSKLRYMHAVSLVDVGEENGEKYVLARTSHGDDFGDGGYIKISLEIVLVYIPTPGEDVDETAKKYFSKPRSLLGRFSYPRLLTEAEEEIQKKIHQDKQFSCDEMEL</sequence>
<evidence type="ECO:0000256" key="1">
    <source>
        <dbReference type="ARBA" id="ARBA00008455"/>
    </source>
</evidence>
<dbReference type="InterPro" id="IPR038765">
    <property type="entry name" value="Papain-like_cys_pep_sf"/>
</dbReference>
<evidence type="ECO:0000256" key="2">
    <source>
        <dbReference type="ARBA" id="ARBA00022670"/>
    </source>
</evidence>
<dbReference type="PANTHER" id="PTHR12411">
    <property type="entry name" value="CYSTEINE PROTEASE FAMILY C1-RELATED"/>
    <property type="match status" value="1"/>
</dbReference>
<gene>
    <name evidence="6" type="ORF">HID58_016198</name>
</gene>
<dbReference type="EMBL" id="JAGKQM010000004">
    <property type="protein sequence ID" value="KAH0930471.1"/>
    <property type="molecule type" value="Genomic_DNA"/>
</dbReference>
<keyword evidence="7" id="KW-1185">Reference proteome</keyword>
<dbReference type="Proteomes" id="UP000824890">
    <property type="component" value="Unassembled WGS sequence"/>
</dbReference>
<evidence type="ECO:0000256" key="4">
    <source>
        <dbReference type="ARBA" id="ARBA00022807"/>
    </source>
</evidence>